<reference evidence="14 15" key="1">
    <citation type="submission" date="2014-12" db="EMBL/GenBank/DDBJ databases">
        <title>Genome sequencing of Brevundimonas nasdae TPW30.</title>
        <authorList>
            <person name="Tan P.W."/>
            <person name="Chan K.-G."/>
        </authorList>
    </citation>
    <scope>NUCLEOTIDE SEQUENCE [LARGE SCALE GENOMIC DNA]</scope>
    <source>
        <strain evidence="14 15">TPW30</strain>
    </source>
</reference>
<evidence type="ECO:0000256" key="4">
    <source>
        <dbReference type="ARBA" id="ARBA00022475"/>
    </source>
</evidence>
<accession>A0A0B4DX45</accession>
<comment type="caution">
    <text evidence="14">The sequence shown here is derived from an EMBL/GenBank/DDBJ whole genome shotgun (WGS) entry which is preliminary data.</text>
</comment>
<keyword evidence="5" id="KW-0597">Phosphoprotein</keyword>
<evidence type="ECO:0000256" key="5">
    <source>
        <dbReference type="ARBA" id="ARBA00022553"/>
    </source>
</evidence>
<feature type="transmembrane region" description="Helical" evidence="12">
    <location>
        <begin position="115"/>
        <end position="134"/>
    </location>
</feature>
<feature type="transmembrane region" description="Helical" evidence="12">
    <location>
        <begin position="296"/>
        <end position="316"/>
    </location>
</feature>
<dbReference type="Pfam" id="PF02518">
    <property type="entry name" value="HATPase_c"/>
    <property type="match status" value="1"/>
</dbReference>
<evidence type="ECO:0000256" key="6">
    <source>
        <dbReference type="ARBA" id="ARBA00022679"/>
    </source>
</evidence>
<keyword evidence="6" id="KW-0808">Transferase</keyword>
<feature type="transmembrane region" description="Helical" evidence="12">
    <location>
        <begin position="266"/>
        <end position="284"/>
    </location>
</feature>
<evidence type="ECO:0000256" key="12">
    <source>
        <dbReference type="SAM" id="Phobius"/>
    </source>
</evidence>
<dbReference type="CDD" id="cd00075">
    <property type="entry name" value="HATPase"/>
    <property type="match status" value="1"/>
</dbReference>
<dbReference type="Gene3D" id="3.30.565.10">
    <property type="entry name" value="Histidine kinase-like ATPase, C-terminal domain"/>
    <property type="match status" value="1"/>
</dbReference>
<proteinExistence type="predicted"/>
<dbReference type="SUPFAM" id="SSF47384">
    <property type="entry name" value="Homodimeric domain of signal transducing histidine kinase"/>
    <property type="match status" value="1"/>
</dbReference>
<evidence type="ECO:0000256" key="2">
    <source>
        <dbReference type="ARBA" id="ARBA00004651"/>
    </source>
</evidence>
<keyword evidence="7 12" id="KW-0812">Transmembrane</keyword>
<keyword evidence="4" id="KW-1003">Cell membrane</keyword>
<gene>
    <name evidence="14" type="ORF">RM53_06275</name>
</gene>
<evidence type="ECO:0000313" key="14">
    <source>
        <dbReference type="EMBL" id="KIC58818.1"/>
    </source>
</evidence>
<dbReference type="PANTHER" id="PTHR43711">
    <property type="entry name" value="TWO-COMPONENT HISTIDINE KINASE"/>
    <property type="match status" value="1"/>
</dbReference>
<dbReference type="GO" id="GO:0005886">
    <property type="term" value="C:plasma membrane"/>
    <property type="evidence" value="ECO:0007669"/>
    <property type="project" value="UniProtKB-SubCell"/>
</dbReference>
<keyword evidence="10" id="KW-0902">Two-component regulatory system</keyword>
<dbReference type="Pfam" id="PF00512">
    <property type="entry name" value="HisKA"/>
    <property type="match status" value="1"/>
</dbReference>
<dbReference type="InterPro" id="IPR036097">
    <property type="entry name" value="HisK_dim/P_sf"/>
</dbReference>
<dbReference type="SMART" id="SM00387">
    <property type="entry name" value="HATPase_c"/>
    <property type="match status" value="1"/>
</dbReference>
<dbReference type="InterPro" id="IPR005467">
    <property type="entry name" value="His_kinase_dom"/>
</dbReference>
<dbReference type="EC" id="2.7.13.3" evidence="3"/>
<dbReference type="Gene3D" id="1.10.287.130">
    <property type="match status" value="1"/>
</dbReference>
<comment type="catalytic activity">
    <reaction evidence="1">
        <text>ATP + protein L-histidine = ADP + protein N-phospho-L-histidine.</text>
        <dbReference type="EC" id="2.7.13.3"/>
    </reaction>
</comment>
<dbReference type="RefSeq" id="WP_039245282.1">
    <property type="nucleotide sequence ID" value="NZ_JWSY01000009.1"/>
</dbReference>
<keyword evidence="11 12" id="KW-0472">Membrane</keyword>
<comment type="subcellular location">
    <subcellularLocation>
        <location evidence="2">Cell membrane</location>
        <topology evidence="2">Multi-pass membrane protein</topology>
    </subcellularLocation>
</comment>
<evidence type="ECO:0000256" key="11">
    <source>
        <dbReference type="ARBA" id="ARBA00023136"/>
    </source>
</evidence>
<dbReference type="Pfam" id="PF05231">
    <property type="entry name" value="MASE1"/>
    <property type="match status" value="1"/>
</dbReference>
<feature type="transmembrane region" description="Helical" evidence="12">
    <location>
        <begin position="41"/>
        <end position="60"/>
    </location>
</feature>
<dbReference type="PROSITE" id="PS50109">
    <property type="entry name" value="HIS_KIN"/>
    <property type="match status" value="1"/>
</dbReference>
<dbReference type="PRINTS" id="PR00344">
    <property type="entry name" value="BCTRLSENSOR"/>
</dbReference>
<name>A0A0B4DX45_9CAUL</name>
<dbReference type="SMART" id="SM00388">
    <property type="entry name" value="HisKA"/>
    <property type="match status" value="1"/>
</dbReference>
<dbReference type="InterPro" id="IPR036890">
    <property type="entry name" value="HATPase_C_sf"/>
</dbReference>
<dbReference type="InterPro" id="IPR050736">
    <property type="entry name" value="Sensor_HK_Regulatory"/>
</dbReference>
<evidence type="ECO:0000256" key="8">
    <source>
        <dbReference type="ARBA" id="ARBA00022777"/>
    </source>
</evidence>
<evidence type="ECO:0000256" key="1">
    <source>
        <dbReference type="ARBA" id="ARBA00000085"/>
    </source>
</evidence>
<feature type="domain" description="Histidine kinase" evidence="13">
    <location>
        <begin position="346"/>
        <end position="563"/>
    </location>
</feature>
<organism evidence="14 15">
    <name type="scientific">Brevundimonas nasdae</name>
    <dbReference type="NCBI Taxonomy" id="172043"/>
    <lineage>
        <taxon>Bacteria</taxon>
        <taxon>Pseudomonadati</taxon>
        <taxon>Pseudomonadota</taxon>
        <taxon>Alphaproteobacteria</taxon>
        <taxon>Caulobacterales</taxon>
        <taxon>Caulobacteraceae</taxon>
        <taxon>Brevundimonas</taxon>
    </lineage>
</organism>
<feature type="transmembrane region" description="Helical" evidence="12">
    <location>
        <begin position="146"/>
        <end position="175"/>
    </location>
</feature>
<sequence length="563" mass="59045">MILSRALNVDDPHSTSVKGVLAAGHRPSPGGVDGPNDSSPLVPVLTGVAVAILVAVAVAYGRSAGLVAGLWGASGVAVAVWLRTSRGHASDLTFAGVLTVSILIGEIIAGNKPPLALAFTIANMIEIVAAVMLARRFSPTLNLSSLNGAVSFLFFAAVLAPIPAALCSVLILSLMGQGDIVWQGFQTWWLGHTLGIAVLGSLGMSLTPAMFARLLKPRKLLEAVVLIGLVPVFYYVAFTGDVPMGFVLLPLLLGIAVRLGVAGAAFTLVVMSILLVGSAMIGHGPYAQGDLTHQVLMAQMLVLIGYMPVLLVASLLEERDLLAERARVGRERAEKASEAKSRLLANVAHEIKSPVAGIIGIGDLWRQGHLGPVSAQQAEMSDMLVKTARQVETLAHDLLDVARAESGAVRVDLRPTDIPGLLEDVRRTCLLWPDADRVAVEVVCEGDGLIAVADSQRLAQIITNLTSNALKYGGSGGRVVLRALRQDDCVRIEVSDFGPGLSLQKQAQLFEPFNRLGLERSTVEGHGVGLALAKRLVELQGGSIGVISAPGEGATFWVALPKA</sequence>
<evidence type="ECO:0000259" key="13">
    <source>
        <dbReference type="PROSITE" id="PS50109"/>
    </source>
</evidence>
<dbReference type="CDD" id="cd00082">
    <property type="entry name" value="HisKA"/>
    <property type="match status" value="1"/>
</dbReference>
<evidence type="ECO:0000313" key="15">
    <source>
        <dbReference type="Proteomes" id="UP000031166"/>
    </source>
</evidence>
<evidence type="ECO:0000256" key="3">
    <source>
        <dbReference type="ARBA" id="ARBA00012438"/>
    </source>
</evidence>
<feature type="transmembrane region" description="Helical" evidence="12">
    <location>
        <begin position="89"/>
        <end position="109"/>
    </location>
</feature>
<feature type="transmembrane region" description="Helical" evidence="12">
    <location>
        <begin position="187"/>
        <end position="208"/>
    </location>
</feature>
<feature type="transmembrane region" description="Helical" evidence="12">
    <location>
        <begin position="66"/>
        <end position="82"/>
    </location>
</feature>
<evidence type="ECO:0000256" key="9">
    <source>
        <dbReference type="ARBA" id="ARBA00022989"/>
    </source>
</evidence>
<dbReference type="PANTHER" id="PTHR43711:SF31">
    <property type="entry name" value="HISTIDINE KINASE"/>
    <property type="match status" value="1"/>
</dbReference>
<protein>
    <recommendedName>
        <fullName evidence="3">histidine kinase</fullName>
        <ecNumber evidence="3">2.7.13.3</ecNumber>
    </recommendedName>
</protein>
<keyword evidence="9 12" id="KW-1133">Transmembrane helix</keyword>
<dbReference type="STRING" id="172043.RM53_06275"/>
<dbReference type="InterPro" id="IPR007895">
    <property type="entry name" value="MASE1"/>
</dbReference>
<keyword evidence="8 14" id="KW-0418">Kinase</keyword>
<dbReference type="InterPro" id="IPR003594">
    <property type="entry name" value="HATPase_dom"/>
</dbReference>
<dbReference type="SUPFAM" id="SSF55874">
    <property type="entry name" value="ATPase domain of HSP90 chaperone/DNA topoisomerase II/histidine kinase"/>
    <property type="match status" value="1"/>
</dbReference>
<dbReference type="InterPro" id="IPR004358">
    <property type="entry name" value="Sig_transdc_His_kin-like_C"/>
</dbReference>
<evidence type="ECO:0000256" key="7">
    <source>
        <dbReference type="ARBA" id="ARBA00022692"/>
    </source>
</evidence>
<dbReference type="Proteomes" id="UP000031166">
    <property type="component" value="Unassembled WGS sequence"/>
</dbReference>
<dbReference type="InterPro" id="IPR003661">
    <property type="entry name" value="HisK_dim/P_dom"/>
</dbReference>
<dbReference type="GO" id="GO:0000155">
    <property type="term" value="F:phosphorelay sensor kinase activity"/>
    <property type="evidence" value="ECO:0007669"/>
    <property type="project" value="InterPro"/>
</dbReference>
<evidence type="ECO:0000256" key="10">
    <source>
        <dbReference type="ARBA" id="ARBA00023012"/>
    </source>
</evidence>
<dbReference type="EMBL" id="JWSY01000009">
    <property type="protein sequence ID" value="KIC58818.1"/>
    <property type="molecule type" value="Genomic_DNA"/>
</dbReference>
<dbReference type="AlphaFoldDB" id="A0A0B4DX45"/>